<gene>
    <name evidence="2" type="ORF">G2W53_000994</name>
</gene>
<dbReference type="Proteomes" id="UP000634136">
    <property type="component" value="Unassembled WGS sequence"/>
</dbReference>
<evidence type="ECO:0000313" key="3">
    <source>
        <dbReference type="Proteomes" id="UP000634136"/>
    </source>
</evidence>
<dbReference type="OrthoDB" id="1833199at2759"/>
<feature type="compositionally biased region" description="Pro residues" evidence="1">
    <location>
        <begin position="23"/>
        <end position="68"/>
    </location>
</feature>
<accession>A0A834XF23</accession>
<sequence length="272" mass="30544">MGRPKRIKVSQGAFSTESVLVPIPTPNPTPSLSTHPPPAPTPPFTSKPTPRSPIPTPSLSTDPPPARTPPFTSNPVPRPPIPTPTLSTDPSLAPTPLFTSNPTPRPPIPTPSLSTDPPPALIPPFTSDPNTRQVPPYVAKRCNRYWTVDIEYSHGVKREGRLKTNGVWTLPARQQIVVPFNSNISIGIYFNLTNVHYCPLKAKFCLDNKIAKCFVLKKLGNNWRNYRGWLFHTFYEVEMSREHNLDNHLDFIPYDRWTGFVDYRLNPRTQVA</sequence>
<dbReference type="EMBL" id="JAAIUW010000001">
    <property type="protein sequence ID" value="KAF7844089.1"/>
    <property type="molecule type" value="Genomic_DNA"/>
</dbReference>
<proteinExistence type="predicted"/>
<dbReference type="AlphaFoldDB" id="A0A834XF23"/>
<comment type="caution">
    <text evidence="2">The sequence shown here is derived from an EMBL/GenBank/DDBJ whole genome shotgun (WGS) entry which is preliminary data.</text>
</comment>
<name>A0A834XF23_9FABA</name>
<evidence type="ECO:0000313" key="2">
    <source>
        <dbReference type="EMBL" id="KAF7844089.1"/>
    </source>
</evidence>
<protein>
    <submittedName>
        <fullName evidence="2">Uncharacterized protein</fullName>
    </submittedName>
</protein>
<organism evidence="2 3">
    <name type="scientific">Senna tora</name>
    <dbReference type="NCBI Taxonomy" id="362788"/>
    <lineage>
        <taxon>Eukaryota</taxon>
        <taxon>Viridiplantae</taxon>
        <taxon>Streptophyta</taxon>
        <taxon>Embryophyta</taxon>
        <taxon>Tracheophyta</taxon>
        <taxon>Spermatophyta</taxon>
        <taxon>Magnoliopsida</taxon>
        <taxon>eudicotyledons</taxon>
        <taxon>Gunneridae</taxon>
        <taxon>Pentapetalae</taxon>
        <taxon>rosids</taxon>
        <taxon>fabids</taxon>
        <taxon>Fabales</taxon>
        <taxon>Fabaceae</taxon>
        <taxon>Caesalpinioideae</taxon>
        <taxon>Cassia clade</taxon>
        <taxon>Senna</taxon>
    </lineage>
</organism>
<reference evidence="2" key="1">
    <citation type="submission" date="2020-09" db="EMBL/GenBank/DDBJ databases">
        <title>Genome-Enabled Discovery of Anthraquinone Biosynthesis in Senna tora.</title>
        <authorList>
            <person name="Kang S.-H."/>
            <person name="Pandey R.P."/>
            <person name="Lee C.-M."/>
            <person name="Sim J.-S."/>
            <person name="Jeong J.-T."/>
            <person name="Choi B.-S."/>
            <person name="Jung M."/>
            <person name="Ginzburg D."/>
            <person name="Zhao K."/>
            <person name="Won S.Y."/>
            <person name="Oh T.-J."/>
            <person name="Yu Y."/>
            <person name="Kim N.-H."/>
            <person name="Lee O.R."/>
            <person name="Lee T.-H."/>
            <person name="Bashyal P."/>
            <person name="Kim T.-S."/>
            <person name="Lee W.-H."/>
            <person name="Kawkins C."/>
            <person name="Kim C.-K."/>
            <person name="Kim J.S."/>
            <person name="Ahn B.O."/>
            <person name="Rhee S.Y."/>
            <person name="Sohng J.K."/>
        </authorList>
    </citation>
    <scope>NUCLEOTIDE SEQUENCE</scope>
    <source>
        <tissue evidence="2">Leaf</tissue>
    </source>
</reference>
<evidence type="ECO:0000256" key="1">
    <source>
        <dbReference type="SAM" id="MobiDB-lite"/>
    </source>
</evidence>
<feature type="compositionally biased region" description="Pro residues" evidence="1">
    <location>
        <begin position="103"/>
        <end position="117"/>
    </location>
</feature>
<feature type="region of interest" description="Disordered" evidence="1">
    <location>
        <begin position="1"/>
        <end position="117"/>
    </location>
</feature>
<keyword evidence="3" id="KW-1185">Reference proteome</keyword>